<evidence type="ECO:0000313" key="3">
    <source>
        <dbReference type="Proteomes" id="UP000634136"/>
    </source>
</evidence>
<evidence type="ECO:0000313" key="2">
    <source>
        <dbReference type="EMBL" id="KAF7815914.1"/>
    </source>
</evidence>
<keyword evidence="3" id="KW-1185">Reference proteome</keyword>
<dbReference type="EMBL" id="JAAIUW010000009">
    <property type="protein sequence ID" value="KAF7815914.1"/>
    <property type="molecule type" value="Genomic_DNA"/>
</dbReference>
<keyword evidence="1" id="KW-1133">Transmembrane helix</keyword>
<reference evidence="2" key="1">
    <citation type="submission" date="2020-09" db="EMBL/GenBank/DDBJ databases">
        <title>Genome-Enabled Discovery of Anthraquinone Biosynthesis in Senna tora.</title>
        <authorList>
            <person name="Kang S.-H."/>
            <person name="Pandey R.P."/>
            <person name="Lee C.-M."/>
            <person name="Sim J.-S."/>
            <person name="Jeong J.-T."/>
            <person name="Choi B.-S."/>
            <person name="Jung M."/>
            <person name="Ginzburg D."/>
            <person name="Zhao K."/>
            <person name="Won S.Y."/>
            <person name="Oh T.-J."/>
            <person name="Yu Y."/>
            <person name="Kim N.-H."/>
            <person name="Lee O.R."/>
            <person name="Lee T.-H."/>
            <person name="Bashyal P."/>
            <person name="Kim T.-S."/>
            <person name="Lee W.-H."/>
            <person name="Kawkins C."/>
            <person name="Kim C.-K."/>
            <person name="Kim J.S."/>
            <person name="Ahn B.O."/>
            <person name="Rhee S.Y."/>
            <person name="Sohng J.K."/>
        </authorList>
    </citation>
    <scope>NUCLEOTIDE SEQUENCE</scope>
    <source>
        <tissue evidence="2">Leaf</tissue>
    </source>
</reference>
<accession>A0A834WG72</accession>
<feature type="transmembrane region" description="Helical" evidence="1">
    <location>
        <begin position="116"/>
        <end position="133"/>
    </location>
</feature>
<dbReference type="PANTHER" id="PTHR34115">
    <property type="entry name" value="PROTEIN, PUTATIVE-RELATED"/>
    <property type="match status" value="1"/>
</dbReference>
<protein>
    <submittedName>
        <fullName evidence="2">Putative transmembrane protein</fullName>
    </submittedName>
</protein>
<proteinExistence type="predicted"/>
<dbReference type="InterPro" id="IPR053258">
    <property type="entry name" value="Ca-permeable_cation_channel"/>
</dbReference>
<dbReference type="AlphaFoldDB" id="A0A834WG72"/>
<feature type="transmembrane region" description="Helical" evidence="1">
    <location>
        <begin position="153"/>
        <end position="175"/>
    </location>
</feature>
<sequence length="236" mass="26348">MHETRSMIDDDDDDDFPQITSLSGVSTQFGNEEESDAFDSVFQKLKLKEAYIQTISQKFYVHSLNSRDSSNNLGLVAAIYSHSHNVYGFLIGLLLTLVGIKFNSSSSSCINNPFDAHMEIMVFFLETAVLYVISLTVTSRLRLEDHNANLTPIILKLICHVSGALGCELLVLILVTPIRRFIIINTLLALLLVTLSLCLYASWSLGQLHDDDTEEQERSRGTEMQDIEAGNILDNS</sequence>
<organism evidence="2 3">
    <name type="scientific">Senna tora</name>
    <dbReference type="NCBI Taxonomy" id="362788"/>
    <lineage>
        <taxon>Eukaryota</taxon>
        <taxon>Viridiplantae</taxon>
        <taxon>Streptophyta</taxon>
        <taxon>Embryophyta</taxon>
        <taxon>Tracheophyta</taxon>
        <taxon>Spermatophyta</taxon>
        <taxon>Magnoliopsida</taxon>
        <taxon>eudicotyledons</taxon>
        <taxon>Gunneridae</taxon>
        <taxon>Pentapetalae</taxon>
        <taxon>rosids</taxon>
        <taxon>fabids</taxon>
        <taxon>Fabales</taxon>
        <taxon>Fabaceae</taxon>
        <taxon>Caesalpinioideae</taxon>
        <taxon>Cassia clade</taxon>
        <taxon>Senna</taxon>
    </lineage>
</organism>
<feature type="transmembrane region" description="Helical" evidence="1">
    <location>
        <begin position="182"/>
        <end position="203"/>
    </location>
</feature>
<feature type="transmembrane region" description="Helical" evidence="1">
    <location>
        <begin position="86"/>
        <end position="104"/>
    </location>
</feature>
<evidence type="ECO:0000256" key="1">
    <source>
        <dbReference type="SAM" id="Phobius"/>
    </source>
</evidence>
<gene>
    <name evidence="2" type="ORF">G2W53_029883</name>
</gene>
<name>A0A834WG72_9FABA</name>
<keyword evidence="1" id="KW-0472">Membrane</keyword>
<comment type="caution">
    <text evidence="2">The sequence shown here is derived from an EMBL/GenBank/DDBJ whole genome shotgun (WGS) entry which is preliminary data.</text>
</comment>
<dbReference type="OrthoDB" id="1423242at2759"/>
<keyword evidence="1 2" id="KW-0812">Transmembrane</keyword>
<dbReference type="PANTHER" id="PTHR34115:SF17">
    <property type="entry name" value="PROTEIN, PUTATIVE-RELATED"/>
    <property type="match status" value="1"/>
</dbReference>
<dbReference type="Proteomes" id="UP000634136">
    <property type="component" value="Unassembled WGS sequence"/>
</dbReference>